<evidence type="ECO:0000313" key="3">
    <source>
        <dbReference type="EMBL" id="KJV77328.1"/>
    </source>
</evidence>
<keyword evidence="1" id="KW-0472">Membrane</keyword>
<evidence type="ECO:0000256" key="1">
    <source>
        <dbReference type="SAM" id="Phobius"/>
    </source>
</evidence>
<keyword evidence="1" id="KW-1133">Transmembrane helix</keyword>
<name>A0A0F3PAK4_ORITS</name>
<feature type="transmembrane region" description="Helical" evidence="1">
    <location>
        <begin position="12"/>
        <end position="30"/>
    </location>
</feature>
<gene>
    <name evidence="3" type="ORF">OTSTA716_0282</name>
</gene>
<accession>A0A0F3PAK4</accession>
<dbReference type="InterPro" id="IPR029058">
    <property type="entry name" value="AB_hydrolase_fold"/>
</dbReference>
<organism evidence="3 4">
    <name type="scientific">Orientia tsutsugamushi str. TA716</name>
    <dbReference type="NCBI Taxonomy" id="1359175"/>
    <lineage>
        <taxon>Bacteria</taxon>
        <taxon>Pseudomonadati</taxon>
        <taxon>Pseudomonadota</taxon>
        <taxon>Alphaproteobacteria</taxon>
        <taxon>Rickettsiales</taxon>
        <taxon>Rickettsiaceae</taxon>
        <taxon>Rickettsieae</taxon>
        <taxon>Orientia</taxon>
    </lineage>
</organism>
<feature type="domain" description="Serine hydrolase" evidence="2">
    <location>
        <begin position="137"/>
        <end position="259"/>
    </location>
</feature>
<dbReference type="Pfam" id="PF03959">
    <property type="entry name" value="FSH1"/>
    <property type="match status" value="1"/>
</dbReference>
<evidence type="ECO:0000259" key="2">
    <source>
        <dbReference type="Pfam" id="PF03959"/>
    </source>
</evidence>
<keyword evidence="1" id="KW-0812">Transmembrane</keyword>
<keyword evidence="3" id="KW-0378">Hydrolase</keyword>
<dbReference type="AlphaFoldDB" id="A0A0F3PAK4"/>
<evidence type="ECO:0000313" key="4">
    <source>
        <dbReference type="Proteomes" id="UP000033671"/>
    </source>
</evidence>
<dbReference type="InterPro" id="IPR005645">
    <property type="entry name" value="FSH-like_dom"/>
</dbReference>
<dbReference type="GO" id="GO:0016787">
    <property type="term" value="F:hydrolase activity"/>
    <property type="evidence" value="ECO:0007669"/>
    <property type="project" value="UniProtKB-KW"/>
</dbReference>
<dbReference type="SUPFAM" id="SSF53474">
    <property type="entry name" value="alpha/beta-Hydrolases"/>
    <property type="match status" value="1"/>
</dbReference>
<dbReference type="Proteomes" id="UP000033671">
    <property type="component" value="Unassembled WGS sequence"/>
</dbReference>
<sequence length="286" mass="32511">MNYSVFVARKKNLELVLINLLISLLLSSYINTSYNARVNRANKVVQNTEMKHDIIKTNKFLLTVFHKITNPNTNFVFYIEGDGLIYYNDSISNNPTPLLPLVIELATIDPRPNVVYIARPCQYTPLSLQQNCVKEYWTNKRFAKEIVDAINEAIVKISNNQPCDIIGYSGGGGLAVLVAAINPNIKTITTIAGNLDHIAFNNFHNNPHMTDSLNPIDYAEQVKYIPQLHLSGMKDKIVPTFIADKFVQHVNFAKVIKFESISHDKGWKSIWQKFCTRHEAYITKPL</sequence>
<comment type="caution">
    <text evidence="3">The sequence shown here is derived from an EMBL/GenBank/DDBJ whole genome shotgun (WGS) entry which is preliminary data.</text>
</comment>
<dbReference type="EMBL" id="LAOA01000006">
    <property type="protein sequence ID" value="KJV77328.1"/>
    <property type="molecule type" value="Genomic_DNA"/>
</dbReference>
<protein>
    <submittedName>
        <fullName evidence="3">Serine hydrolase family protein</fullName>
    </submittedName>
</protein>
<reference evidence="3 4" key="1">
    <citation type="submission" date="2015-01" db="EMBL/GenBank/DDBJ databases">
        <title>Genome Sequencing of Rickettsiales.</title>
        <authorList>
            <person name="Daugherty S.C."/>
            <person name="Su Q."/>
            <person name="Abolude K."/>
            <person name="Beier-Sexton M."/>
            <person name="Carlyon J.A."/>
            <person name="Carter R."/>
            <person name="Day N.P."/>
            <person name="Dumler S.J."/>
            <person name="Dyachenko V."/>
            <person name="Godinez A."/>
            <person name="Kurtti T.J."/>
            <person name="Lichay M."/>
            <person name="Mullins K.E."/>
            <person name="Ott S."/>
            <person name="Pappas-Brown V."/>
            <person name="Paris D.H."/>
            <person name="Patel P."/>
            <person name="Richards A.L."/>
            <person name="Sadzewicz L."/>
            <person name="Sears K."/>
            <person name="Seidman D."/>
            <person name="Sengamalay N."/>
            <person name="Stenos J."/>
            <person name="Tallon L.J."/>
            <person name="Vincent G."/>
            <person name="Fraser C.M."/>
            <person name="Munderloh U."/>
            <person name="Dunning-Hotopp J.C."/>
        </authorList>
    </citation>
    <scope>NUCLEOTIDE SEQUENCE [LARGE SCALE GENOMIC DNA]</scope>
    <source>
        <strain evidence="3 4">TA716</strain>
    </source>
</reference>
<dbReference type="PATRIC" id="fig|1359175.3.peg.2427"/>
<dbReference type="Gene3D" id="3.40.50.1820">
    <property type="entry name" value="alpha/beta hydrolase"/>
    <property type="match status" value="1"/>
</dbReference>
<proteinExistence type="predicted"/>